<reference evidence="6" key="1">
    <citation type="submission" date="2025-08" db="UniProtKB">
        <authorList>
            <consortium name="Ensembl"/>
        </authorList>
    </citation>
    <scope>IDENTIFICATION</scope>
</reference>
<dbReference type="InterPro" id="IPR050488">
    <property type="entry name" value="Ig_Fc_receptor"/>
</dbReference>
<dbReference type="Proteomes" id="UP000694389">
    <property type="component" value="Unassembled WGS sequence"/>
</dbReference>
<name>A0A8C4F2P9_DICLA</name>
<dbReference type="AlphaFoldDB" id="A0A8C4F2P9"/>
<evidence type="ECO:0000256" key="4">
    <source>
        <dbReference type="SAM" id="SignalP"/>
    </source>
</evidence>
<dbReference type="GO" id="GO:0007166">
    <property type="term" value="P:cell surface receptor signaling pathway"/>
    <property type="evidence" value="ECO:0007669"/>
    <property type="project" value="TreeGrafter"/>
</dbReference>
<gene>
    <name evidence="6" type="primary">pecam1b</name>
</gene>
<protein>
    <recommendedName>
        <fullName evidence="5">Ig-like domain-containing protein</fullName>
    </recommendedName>
</protein>
<dbReference type="GeneTree" id="ENSGT01140000282577"/>
<dbReference type="InterPro" id="IPR003599">
    <property type="entry name" value="Ig_sub"/>
</dbReference>
<keyword evidence="7" id="KW-1185">Reference proteome</keyword>
<dbReference type="Gene3D" id="2.60.40.10">
    <property type="entry name" value="Immunoglobulins"/>
    <property type="match status" value="3"/>
</dbReference>
<evidence type="ECO:0000256" key="2">
    <source>
        <dbReference type="ARBA" id="ARBA00023157"/>
    </source>
</evidence>
<dbReference type="Ensembl" id="ENSDLAT00005028529.2">
    <property type="protein sequence ID" value="ENSDLAP00005026725.2"/>
    <property type="gene ID" value="ENSDLAG00005012070.2"/>
</dbReference>
<feature type="signal peptide" evidence="4">
    <location>
        <begin position="1"/>
        <end position="24"/>
    </location>
</feature>
<evidence type="ECO:0000256" key="1">
    <source>
        <dbReference type="ARBA" id="ARBA00022729"/>
    </source>
</evidence>
<dbReference type="CDD" id="cd00096">
    <property type="entry name" value="Ig"/>
    <property type="match status" value="1"/>
</dbReference>
<dbReference type="GO" id="GO:0004888">
    <property type="term" value="F:transmembrane signaling receptor activity"/>
    <property type="evidence" value="ECO:0007669"/>
    <property type="project" value="TreeGrafter"/>
</dbReference>
<dbReference type="GO" id="GO:0098742">
    <property type="term" value="P:cell-cell adhesion via plasma-membrane adhesion molecules"/>
    <property type="evidence" value="ECO:0007669"/>
    <property type="project" value="TreeGrafter"/>
</dbReference>
<dbReference type="Pfam" id="PF13895">
    <property type="entry name" value="Ig_2"/>
    <property type="match status" value="2"/>
</dbReference>
<dbReference type="InterPro" id="IPR007110">
    <property type="entry name" value="Ig-like_dom"/>
</dbReference>
<feature type="domain" description="Ig-like" evidence="5">
    <location>
        <begin position="221"/>
        <end position="308"/>
    </location>
</feature>
<sequence>MTILLLLTSTLLSSYFHPWGVVNAQSFTIRNITLSIEPSTDVTRDTNVTLRCQALVSISGQAVLSREYTIYKDSNVVYTKTSSTPEDLLYLLPEARVFNTGKYKCTVKIESREMSSDVKKLTVTGLSKPVLHLNKGVVIEGEEVTARCTAPGETGSIFFYFFKDSKEFQDKHTSSNQAEIKLHFSSVGVHKIHCSYTVLVTPESFKSEDSNNVTVSVKELPITAVLEIGPQYKIYEGDQLDISCSISNLLHNSESFHLYLSQGDSLLSSGNKTTTLKHVMVAKAIDPGEFECKLEIGNIVKVATKILSVTELFSAPTITISPAEVFQREIMKITCRCERYASERLTKEDVTYTLDPPQSSLNPGGNGVFSGRALHFEFNYTCVAEAKGIKKHSEALTVRPKVYVSVPRISVDGRAVLGKPFKILCQSDIGSLPINYTLFKDYKPLSTTSIKLSSQQAIFTVTITKPEEINKFMCEAKNSHREGGLSKNLITAVIEPLSDPTVTVLPSLENLYEGGYLDLLCSIRGTPPVTFKWYREGREQPLSTTTSNQNYTKHNIPLLSKESSGRYYCEAFNHANNVRSDNVDIVVQLAQWKKGVIVGFCLLVVSVLVVLCVLCFRSKRGKREAAAELSVKPPSPKSDDSLTVNLTYDTEVYNAASDAAPLYDGTEGRVTNGVRDSVASLPADFSNRSSYSIPATV</sequence>
<dbReference type="CTD" id="100333180"/>
<dbReference type="RefSeq" id="XP_051241156.1">
    <property type="nucleotide sequence ID" value="XM_051385196.1"/>
</dbReference>
<reference evidence="6" key="2">
    <citation type="submission" date="2025-09" db="UniProtKB">
        <authorList>
            <consortium name="Ensembl"/>
        </authorList>
    </citation>
    <scope>IDENTIFICATION</scope>
</reference>
<dbReference type="PANTHER" id="PTHR11481">
    <property type="entry name" value="IMMUNOGLOBULIN FC RECEPTOR"/>
    <property type="match status" value="1"/>
</dbReference>
<proteinExistence type="predicted"/>
<feature type="domain" description="Ig-like" evidence="5">
    <location>
        <begin position="500"/>
        <end position="586"/>
    </location>
</feature>
<organism evidence="6 7">
    <name type="scientific">Dicentrarchus labrax</name>
    <name type="common">European seabass</name>
    <name type="synonym">Morone labrax</name>
    <dbReference type="NCBI Taxonomy" id="13489"/>
    <lineage>
        <taxon>Eukaryota</taxon>
        <taxon>Metazoa</taxon>
        <taxon>Chordata</taxon>
        <taxon>Craniata</taxon>
        <taxon>Vertebrata</taxon>
        <taxon>Euteleostomi</taxon>
        <taxon>Actinopterygii</taxon>
        <taxon>Neopterygii</taxon>
        <taxon>Teleostei</taxon>
        <taxon>Neoteleostei</taxon>
        <taxon>Acanthomorphata</taxon>
        <taxon>Eupercaria</taxon>
        <taxon>Moronidae</taxon>
        <taxon>Dicentrarchus</taxon>
    </lineage>
</organism>
<keyword evidence="2" id="KW-1015">Disulfide bond</keyword>
<evidence type="ECO:0000313" key="7">
    <source>
        <dbReference type="Proteomes" id="UP000694389"/>
    </source>
</evidence>
<keyword evidence="3" id="KW-0812">Transmembrane</keyword>
<dbReference type="InterPro" id="IPR013783">
    <property type="entry name" value="Ig-like_fold"/>
</dbReference>
<dbReference type="PANTHER" id="PTHR11481:SF125">
    <property type="entry name" value="PLATELET ENDOTHELIAL CELL ADHESION MOLECULE-LIKE ISOFORM X1"/>
    <property type="match status" value="1"/>
</dbReference>
<keyword evidence="1 4" id="KW-0732">Signal</keyword>
<keyword evidence="3" id="KW-1133">Transmembrane helix</keyword>
<keyword evidence="3" id="KW-0472">Membrane</keyword>
<feature type="chain" id="PRO_5035712326" description="Ig-like domain-containing protein" evidence="4">
    <location>
        <begin position="25"/>
        <end position="697"/>
    </location>
</feature>
<dbReference type="InterPro" id="IPR036179">
    <property type="entry name" value="Ig-like_dom_sf"/>
</dbReference>
<evidence type="ECO:0000256" key="3">
    <source>
        <dbReference type="SAM" id="Phobius"/>
    </source>
</evidence>
<dbReference type="SMART" id="SM00409">
    <property type="entry name" value="IG"/>
    <property type="match status" value="4"/>
</dbReference>
<dbReference type="GO" id="GO:0009897">
    <property type="term" value="C:external side of plasma membrane"/>
    <property type="evidence" value="ECO:0007669"/>
    <property type="project" value="TreeGrafter"/>
</dbReference>
<accession>A0A8C4F2P9</accession>
<evidence type="ECO:0000259" key="5">
    <source>
        <dbReference type="PROSITE" id="PS50835"/>
    </source>
</evidence>
<evidence type="ECO:0000313" key="6">
    <source>
        <dbReference type="Ensembl" id="ENSDLAP00005026725.2"/>
    </source>
</evidence>
<feature type="transmembrane region" description="Helical" evidence="3">
    <location>
        <begin position="596"/>
        <end position="616"/>
    </location>
</feature>
<dbReference type="GO" id="GO:0006955">
    <property type="term" value="P:immune response"/>
    <property type="evidence" value="ECO:0007669"/>
    <property type="project" value="TreeGrafter"/>
</dbReference>
<dbReference type="PROSITE" id="PS50835">
    <property type="entry name" value="IG_LIKE"/>
    <property type="match status" value="2"/>
</dbReference>
<dbReference type="SUPFAM" id="SSF48726">
    <property type="entry name" value="Immunoglobulin"/>
    <property type="match status" value="4"/>
</dbReference>
<dbReference type="GeneID" id="127354894"/>